<dbReference type="InterPro" id="IPR036770">
    <property type="entry name" value="Ankyrin_rpt-contain_sf"/>
</dbReference>
<proteinExistence type="predicted"/>
<evidence type="ECO:0000313" key="4">
    <source>
        <dbReference type="EMBL" id="KAH7132772.1"/>
    </source>
</evidence>
<dbReference type="Pfam" id="PF12796">
    <property type="entry name" value="Ank_2"/>
    <property type="match status" value="1"/>
</dbReference>
<dbReference type="EMBL" id="JAGMUV010000016">
    <property type="protein sequence ID" value="KAH7132772.1"/>
    <property type="molecule type" value="Genomic_DNA"/>
</dbReference>
<evidence type="ECO:0000313" key="5">
    <source>
        <dbReference type="Proteomes" id="UP000738349"/>
    </source>
</evidence>
<keyword evidence="5" id="KW-1185">Reference proteome</keyword>
<dbReference type="Proteomes" id="UP000738349">
    <property type="component" value="Unassembled WGS sequence"/>
</dbReference>
<dbReference type="PANTHER" id="PTHR24171">
    <property type="entry name" value="ANKYRIN REPEAT DOMAIN-CONTAINING PROTEIN 39-RELATED"/>
    <property type="match status" value="1"/>
</dbReference>
<feature type="repeat" description="ANK" evidence="3">
    <location>
        <begin position="40"/>
        <end position="72"/>
    </location>
</feature>
<dbReference type="Gene3D" id="1.25.40.20">
    <property type="entry name" value="Ankyrin repeat-containing domain"/>
    <property type="match status" value="1"/>
</dbReference>
<evidence type="ECO:0000256" key="1">
    <source>
        <dbReference type="ARBA" id="ARBA00022737"/>
    </source>
</evidence>
<dbReference type="OrthoDB" id="341259at2759"/>
<reference evidence="4" key="1">
    <citation type="journal article" date="2021" name="Nat. Commun.">
        <title>Genetic determinants of endophytism in the Arabidopsis root mycobiome.</title>
        <authorList>
            <person name="Mesny F."/>
            <person name="Miyauchi S."/>
            <person name="Thiergart T."/>
            <person name="Pickel B."/>
            <person name="Atanasova L."/>
            <person name="Karlsson M."/>
            <person name="Huettel B."/>
            <person name="Barry K.W."/>
            <person name="Haridas S."/>
            <person name="Chen C."/>
            <person name="Bauer D."/>
            <person name="Andreopoulos W."/>
            <person name="Pangilinan J."/>
            <person name="LaButti K."/>
            <person name="Riley R."/>
            <person name="Lipzen A."/>
            <person name="Clum A."/>
            <person name="Drula E."/>
            <person name="Henrissat B."/>
            <person name="Kohler A."/>
            <person name="Grigoriev I.V."/>
            <person name="Martin F.M."/>
            <person name="Hacquard S."/>
        </authorList>
    </citation>
    <scope>NUCLEOTIDE SEQUENCE</scope>
    <source>
        <strain evidence="4">MPI-CAGE-AT-0147</strain>
    </source>
</reference>
<keyword evidence="2 3" id="KW-0040">ANK repeat</keyword>
<protein>
    <submittedName>
        <fullName evidence="4">Ankyrin repeat-containing domain protein</fullName>
    </submittedName>
</protein>
<accession>A0A9P9E8I6</accession>
<keyword evidence="1" id="KW-0677">Repeat</keyword>
<name>A0A9P9E8I6_9HYPO</name>
<evidence type="ECO:0000256" key="3">
    <source>
        <dbReference type="PROSITE-ProRule" id="PRU00023"/>
    </source>
</evidence>
<comment type="caution">
    <text evidence="4">The sequence shown here is derived from an EMBL/GenBank/DDBJ whole genome shotgun (WGS) entry which is preliminary data.</text>
</comment>
<gene>
    <name evidence="4" type="ORF">EDB81DRAFT_806247</name>
</gene>
<organism evidence="4 5">
    <name type="scientific">Dactylonectria macrodidyma</name>
    <dbReference type="NCBI Taxonomy" id="307937"/>
    <lineage>
        <taxon>Eukaryota</taxon>
        <taxon>Fungi</taxon>
        <taxon>Dikarya</taxon>
        <taxon>Ascomycota</taxon>
        <taxon>Pezizomycotina</taxon>
        <taxon>Sordariomycetes</taxon>
        <taxon>Hypocreomycetidae</taxon>
        <taxon>Hypocreales</taxon>
        <taxon>Nectriaceae</taxon>
        <taxon>Dactylonectria</taxon>
    </lineage>
</organism>
<dbReference type="SUPFAM" id="SSF48403">
    <property type="entry name" value="Ankyrin repeat"/>
    <property type="match status" value="1"/>
</dbReference>
<dbReference type="AlphaFoldDB" id="A0A9P9E8I6"/>
<sequence>MESKDYMGWTPLSFAAESGQEAVVRLLLEKGAAIESKDDNGCTPLSLAAKRGDEAIVRLLLEKGAVIESKDSLAGRRYRGLLSDGMRPSCGC</sequence>
<dbReference type="PRINTS" id="PR01415">
    <property type="entry name" value="ANKYRIN"/>
</dbReference>
<evidence type="ECO:0000256" key="2">
    <source>
        <dbReference type="ARBA" id="ARBA00023043"/>
    </source>
</evidence>
<dbReference type="SMART" id="SM00248">
    <property type="entry name" value="ANK"/>
    <property type="match status" value="2"/>
</dbReference>
<dbReference type="InterPro" id="IPR002110">
    <property type="entry name" value="Ankyrin_rpt"/>
</dbReference>
<feature type="repeat" description="ANK" evidence="3">
    <location>
        <begin position="7"/>
        <end position="39"/>
    </location>
</feature>
<dbReference type="PROSITE" id="PS50088">
    <property type="entry name" value="ANK_REPEAT"/>
    <property type="match status" value="2"/>
</dbReference>
<dbReference type="PROSITE" id="PS50297">
    <property type="entry name" value="ANK_REP_REGION"/>
    <property type="match status" value="2"/>
</dbReference>